<sequence>MPSETTMRTAMQAYLDALNNRDVARIIALFAEGGTVEDPVGSGVHDARPGLTRLVGGLPDGATFTLDTPIRASHGSGAAMAFTVRMVLDGKPIQIRSLDVMQFDDEGLITEMKAYYGPSDITS</sequence>
<dbReference type="InterPro" id="IPR032710">
    <property type="entry name" value="NTF2-like_dom_sf"/>
</dbReference>
<dbReference type="SUPFAM" id="SSF54427">
    <property type="entry name" value="NTF2-like"/>
    <property type="match status" value="1"/>
</dbReference>
<dbReference type="EMBL" id="BLAE01000037">
    <property type="protein sequence ID" value="GES12598.1"/>
    <property type="molecule type" value="Genomic_DNA"/>
</dbReference>
<feature type="domain" description="SnoaL-like" evidence="1">
    <location>
        <begin position="12"/>
        <end position="112"/>
    </location>
</feature>
<evidence type="ECO:0000313" key="3">
    <source>
        <dbReference type="Proteomes" id="UP000331127"/>
    </source>
</evidence>
<dbReference type="GO" id="GO:0016853">
    <property type="term" value="F:isomerase activity"/>
    <property type="evidence" value="ECO:0007669"/>
    <property type="project" value="UniProtKB-KW"/>
</dbReference>
<evidence type="ECO:0000259" key="1">
    <source>
        <dbReference type="Pfam" id="PF12680"/>
    </source>
</evidence>
<dbReference type="Pfam" id="PF12680">
    <property type="entry name" value="SnoaL_2"/>
    <property type="match status" value="1"/>
</dbReference>
<dbReference type="Proteomes" id="UP000331127">
    <property type="component" value="Unassembled WGS sequence"/>
</dbReference>
<accession>A0A5M3X2U0</accession>
<evidence type="ECO:0000313" key="2">
    <source>
        <dbReference type="EMBL" id="GES12598.1"/>
    </source>
</evidence>
<keyword evidence="3" id="KW-1185">Reference proteome</keyword>
<reference evidence="2 3" key="1">
    <citation type="submission" date="2019-10" db="EMBL/GenBank/DDBJ databases">
        <title>Whole genome shotgun sequence of Acrocarpospora macrocephala NBRC 16266.</title>
        <authorList>
            <person name="Ichikawa N."/>
            <person name="Kimura A."/>
            <person name="Kitahashi Y."/>
            <person name="Komaki H."/>
            <person name="Oguchi A."/>
        </authorList>
    </citation>
    <scope>NUCLEOTIDE SEQUENCE [LARGE SCALE GENOMIC DNA]</scope>
    <source>
        <strain evidence="2 3">NBRC 16266</strain>
    </source>
</reference>
<dbReference type="RefSeq" id="WP_155357903.1">
    <property type="nucleotide sequence ID" value="NZ_BAAAHL010000071.1"/>
</dbReference>
<keyword evidence="2" id="KW-0413">Isomerase</keyword>
<dbReference type="AlphaFoldDB" id="A0A5M3X2U0"/>
<dbReference type="InterPro" id="IPR037401">
    <property type="entry name" value="SnoaL-like"/>
</dbReference>
<protein>
    <submittedName>
        <fullName evidence="2">Steroid Delta-isomerase</fullName>
    </submittedName>
</protein>
<dbReference type="OrthoDB" id="4942966at2"/>
<organism evidence="2 3">
    <name type="scientific">Acrocarpospora macrocephala</name>
    <dbReference type="NCBI Taxonomy" id="150177"/>
    <lineage>
        <taxon>Bacteria</taxon>
        <taxon>Bacillati</taxon>
        <taxon>Actinomycetota</taxon>
        <taxon>Actinomycetes</taxon>
        <taxon>Streptosporangiales</taxon>
        <taxon>Streptosporangiaceae</taxon>
        <taxon>Acrocarpospora</taxon>
    </lineage>
</organism>
<proteinExistence type="predicted"/>
<name>A0A5M3X2U0_9ACTN</name>
<gene>
    <name evidence="2" type="ORF">Amac_061950</name>
</gene>
<dbReference type="Gene3D" id="3.10.450.50">
    <property type="match status" value="1"/>
</dbReference>
<comment type="caution">
    <text evidence="2">The sequence shown here is derived from an EMBL/GenBank/DDBJ whole genome shotgun (WGS) entry which is preliminary data.</text>
</comment>